<evidence type="ECO:0000256" key="2">
    <source>
        <dbReference type="ARBA" id="ARBA00023125"/>
    </source>
</evidence>
<dbReference type="AlphaFoldDB" id="A0A6I6E025"/>
<keyword evidence="1" id="KW-0805">Transcription regulation</keyword>
<dbReference type="PANTHER" id="PTHR33154">
    <property type="entry name" value="TRANSCRIPTIONAL REGULATOR, ARSR FAMILY"/>
    <property type="match status" value="1"/>
</dbReference>
<dbReference type="InterPro" id="IPR036388">
    <property type="entry name" value="WH-like_DNA-bd_sf"/>
</dbReference>
<dbReference type="OrthoDB" id="3628603at2"/>
<dbReference type="InterPro" id="IPR001845">
    <property type="entry name" value="HTH_ArsR_DNA-bd_dom"/>
</dbReference>
<dbReference type="PROSITE" id="PS50987">
    <property type="entry name" value="HTH_ARSR_2"/>
    <property type="match status" value="1"/>
</dbReference>
<dbReference type="EMBL" id="CP032550">
    <property type="protein sequence ID" value="QGU28423.1"/>
    <property type="molecule type" value="Genomic_DNA"/>
</dbReference>
<dbReference type="GO" id="GO:0003700">
    <property type="term" value="F:DNA-binding transcription factor activity"/>
    <property type="evidence" value="ECO:0007669"/>
    <property type="project" value="InterPro"/>
</dbReference>
<evidence type="ECO:0000313" key="6">
    <source>
        <dbReference type="Proteomes" id="UP000422989"/>
    </source>
</evidence>
<keyword evidence="3" id="KW-0804">Transcription</keyword>
<feature type="domain" description="HTH arsR-type" evidence="4">
    <location>
        <begin position="1"/>
        <end position="93"/>
    </location>
</feature>
<name>A0A6I6E025_9MICO</name>
<dbReference type="NCBIfam" id="NF033788">
    <property type="entry name" value="HTH_metalloreg"/>
    <property type="match status" value="1"/>
</dbReference>
<sequence>MADIFDVIADGTRREILQLLLRRSSDGHEGTSVSEIVAEIGVSQPTISKHLKVLREAGLVSVREVGQHRFYSLSPAPLEVVDDWLVPFFVDEAELAEEVAAQLPGTLPEPAARMAESVGRAAASAKNVVQSALRRLGA</sequence>
<dbReference type="RefSeq" id="WP_156242964.1">
    <property type="nucleotide sequence ID" value="NZ_BAAAZL010000003.1"/>
</dbReference>
<keyword evidence="6" id="KW-1185">Reference proteome</keyword>
<dbReference type="SUPFAM" id="SSF46785">
    <property type="entry name" value="Winged helix' DNA-binding domain"/>
    <property type="match status" value="1"/>
</dbReference>
<dbReference type="InterPro" id="IPR011991">
    <property type="entry name" value="ArsR-like_HTH"/>
</dbReference>
<dbReference type="Pfam" id="PF12840">
    <property type="entry name" value="HTH_20"/>
    <property type="match status" value="1"/>
</dbReference>
<gene>
    <name evidence="5" type="ORF">D7D94_12635</name>
</gene>
<reference evidence="5 6" key="1">
    <citation type="submission" date="2018-09" db="EMBL/GenBank/DDBJ databases">
        <title>Whole genome sequencing of Microbacterium oryzae strain MB-10T.</title>
        <authorList>
            <person name="Das S.K."/>
        </authorList>
    </citation>
    <scope>NUCLEOTIDE SEQUENCE [LARGE SCALE GENOMIC DNA]</scope>
    <source>
        <strain evidence="5 6">MB-10</strain>
    </source>
</reference>
<protein>
    <submittedName>
        <fullName evidence="5">ArsR family transcriptional regulator</fullName>
    </submittedName>
</protein>
<dbReference type="CDD" id="cd00090">
    <property type="entry name" value="HTH_ARSR"/>
    <property type="match status" value="1"/>
</dbReference>
<dbReference type="Gene3D" id="1.10.10.10">
    <property type="entry name" value="Winged helix-like DNA-binding domain superfamily/Winged helix DNA-binding domain"/>
    <property type="match status" value="1"/>
</dbReference>
<dbReference type="KEGG" id="moj:D7D94_12635"/>
<evidence type="ECO:0000259" key="4">
    <source>
        <dbReference type="PROSITE" id="PS50987"/>
    </source>
</evidence>
<evidence type="ECO:0000313" key="5">
    <source>
        <dbReference type="EMBL" id="QGU28423.1"/>
    </source>
</evidence>
<dbReference type="PANTHER" id="PTHR33154:SF33">
    <property type="entry name" value="TRANSCRIPTIONAL REPRESSOR SDPR"/>
    <property type="match status" value="1"/>
</dbReference>
<keyword evidence="2" id="KW-0238">DNA-binding</keyword>
<dbReference type="InterPro" id="IPR051081">
    <property type="entry name" value="HTH_MetalResp_TranReg"/>
</dbReference>
<dbReference type="PRINTS" id="PR00778">
    <property type="entry name" value="HTHARSR"/>
</dbReference>
<evidence type="ECO:0000256" key="1">
    <source>
        <dbReference type="ARBA" id="ARBA00023015"/>
    </source>
</evidence>
<dbReference type="Proteomes" id="UP000422989">
    <property type="component" value="Chromosome"/>
</dbReference>
<accession>A0A6I6E025</accession>
<proteinExistence type="predicted"/>
<dbReference type="GO" id="GO:0003677">
    <property type="term" value="F:DNA binding"/>
    <property type="evidence" value="ECO:0007669"/>
    <property type="project" value="UniProtKB-KW"/>
</dbReference>
<dbReference type="InterPro" id="IPR036390">
    <property type="entry name" value="WH_DNA-bd_sf"/>
</dbReference>
<dbReference type="SMART" id="SM00418">
    <property type="entry name" value="HTH_ARSR"/>
    <property type="match status" value="1"/>
</dbReference>
<organism evidence="5 6">
    <name type="scientific">Microbacterium oryzae</name>
    <dbReference type="NCBI Taxonomy" id="743009"/>
    <lineage>
        <taxon>Bacteria</taxon>
        <taxon>Bacillati</taxon>
        <taxon>Actinomycetota</taxon>
        <taxon>Actinomycetes</taxon>
        <taxon>Micrococcales</taxon>
        <taxon>Microbacteriaceae</taxon>
        <taxon>Microbacterium</taxon>
    </lineage>
</organism>
<evidence type="ECO:0000256" key="3">
    <source>
        <dbReference type="ARBA" id="ARBA00023163"/>
    </source>
</evidence>